<dbReference type="AlphaFoldDB" id="A0A251YSD8"/>
<dbReference type="GO" id="GO:0003725">
    <property type="term" value="F:double-stranded RNA binding"/>
    <property type="evidence" value="ECO:0007669"/>
    <property type="project" value="InterPro"/>
</dbReference>
<feature type="compositionally biased region" description="Low complexity" evidence="12">
    <location>
        <begin position="267"/>
        <end position="311"/>
    </location>
</feature>
<organism evidence="14 15">
    <name type="scientific">Clavibacter michiganensis</name>
    <dbReference type="NCBI Taxonomy" id="28447"/>
    <lineage>
        <taxon>Bacteria</taxon>
        <taxon>Bacillati</taxon>
        <taxon>Actinomycetota</taxon>
        <taxon>Actinomycetes</taxon>
        <taxon>Micrococcales</taxon>
        <taxon>Microbacteriaceae</taxon>
        <taxon>Clavibacter</taxon>
    </lineage>
</organism>
<dbReference type="Pfam" id="PF01300">
    <property type="entry name" value="Sua5_yciO_yrdC"/>
    <property type="match status" value="1"/>
</dbReference>
<dbReference type="InterPro" id="IPR006070">
    <property type="entry name" value="Sua5-like_dom"/>
</dbReference>
<evidence type="ECO:0000256" key="2">
    <source>
        <dbReference type="ARBA" id="ARBA00007663"/>
    </source>
</evidence>
<keyword evidence="6" id="KW-0819">tRNA processing</keyword>
<evidence type="ECO:0000256" key="6">
    <source>
        <dbReference type="ARBA" id="ARBA00022694"/>
    </source>
</evidence>
<keyword evidence="4" id="KW-0963">Cytoplasm</keyword>
<evidence type="ECO:0000259" key="13">
    <source>
        <dbReference type="PROSITE" id="PS51163"/>
    </source>
</evidence>
<evidence type="ECO:0000256" key="3">
    <source>
        <dbReference type="ARBA" id="ARBA00012584"/>
    </source>
</evidence>
<feature type="domain" description="YrdC-like" evidence="13">
    <location>
        <begin position="14"/>
        <end position="203"/>
    </location>
</feature>
<evidence type="ECO:0000256" key="4">
    <source>
        <dbReference type="ARBA" id="ARBA00022490"/>
    </source>
</evidence>
<evidence type="ECO:0000256" key="1">
    <source>
        <dbReference type="ARBA" id="ARBA00004496"/>
    </source>
</evidence>
<dbReference type="GO" id="GO:0000049">
    <property type="term" value="F:tRNA binding"/>
    <property type="evidence" value="ECO:0007669"/>
    <property type="project" value="TreeGrafter"/>
</dbReference>
<name>A0A251YSD8_9MICO</name>
<reference evidence="14 15" key="1">
    <citation type="submission" date="2016-08" db="EMBL/GenBank/DDBJ databases">
        <title>Genome sequence of Clavibacter michiganensis spp strain CFBP8019.</title>
        <authorList>
            <person name="Thapa S.P."/>
            <person name="Coaker G."/>
            <person name="Jacques M.-A."/>
        </authorList>
    </citation>
    <scope>NUCLEOTIDE SEQUENCE [LARGE SCALE GENOMIC DNA]</scope>
    <source>
        <strain evidence="14">CFBP8019</strain>
    </source>
</reference>
<keyword evidence="7" id="KW-0548">Nucleotidyltransferase</keyword>
<comment type="catalytic activity">
    <reaction evidence="11">
        <text>L-threonine + hydrogencarbonate + ATP = L-threonylcarbamoyladenylate + diphosphate + H2O</text>
        <dbReference type="Rhea" id="RHEA:36407"/>
        <dbReference type="ChEBI" id="CHEBI:15377"/>
        <dbReference type="ChEBI" id="CHEBI:17544"/>
        <dbReference type="ChEBI" id="CHEBI:30616"/>
        <dbReference type="ChEBI" id="CHEBI:33019"/>
        <dbReference type="ChEBI" id="CHEBI:57926"/>
        <dbReference type="ChEBI" id="CHEBI:73682"/>
        <dbReference type="EC" id="2.7.7.87"/>
    </reaction>
</comment>
<feature type="compositionally biased region" description="Low complexity" evidence="12">
    <location>
        <begin position="225"/>
        <end position="242"/>
    </location>
</feature>
<protein>
    <recommendedName>
        <fullName evidence="10">L-threonylcarbamoyladenylate synthase</fullName>
        <ecNumber evidence="3">2.7.7.87</ecNumber>
    </recommendedName>
    <alternativeName>
        <fullName evidence="10">L-threonylcarbamoyladenylate synthase</fullName>
    </alternativeName>
</protein>
<evidence type="ECO:0000313" key="14">
    <source>
        <dbReference type="EMBL" id="OUE27069.1"/>
    </source>
</evidence>
<evidence type="ECO:0000256" key="7">
    <source>
        <dbReference type="ARBA" id="ARBA00022695"/>
    </source>
</evidence>
<sequence>MARIYDCSVDTDLLTGMRLARQAVGRGEVVVIPTDTVYGVAADAFNPEAVQRLLDAKGRGRDAPPPVLIPGQSTLDALADFVPDVVRRLVDEFWPGGLTVILVAQPSLVWDLGETRGTVALRMPANSFALELLAETGPLAVSSANRTGEPAATTAQEAVDQLGESVDIFLDGGAAGGAASTIVDASRVTDAGGRVRIVREGAITRAQIQQLIGDELEPVVAAPAEPAQPAATDEPAATDQAPVPDEPDAPRGTASGAERAERVDGSPDPAAATPAAEATDDAGPTYPEFVEPAGAAEPAGEPASDPTATEPPADPPAHPR</sequence>
<proteinExistence type="inferred from homology"/>
<dbReference type="EMBL" id="MDJZ01000005">
    <property type="protein sequence ID" value="OUE27069.1"/>
    <property type="molecule type" value="Genomic_DNA"/>
</dbReference>
<dbReference type="GO" id="GO:0005524">
    <property type="term" value="F:ATP binding"/>
    <property type="evidence" value="ECO:0007669"/>
    <property type="project" value="UniProtKB-KW"/>
</dbReference>
<keyword evidence="5" id="KW-0808">Transferase</keyword>
<comment type="subcellular location">
    <subcellularLocation>
        <location evidence="1">Cytoplasm</location>
    </subcellularLocation>
</comment>
<dbReference type="EC" id="2.7.7.87" evidence="3"/>
<keyword evidence="15" id="KW-1185">Reference proteome</keyword>
<evidence type="ECO:0000256" key="5">
    <source>
        <dbReference type="ARBA" id="ARBA00022679"/>
    </source>
</evidence>
<accession>A0A251YSD8</accession>
<comment type="similarity">
    <text evidence="2">Belongs to the SUA5 family.</text>
</comment>
<dbReference type="GO" id="GO:0006450">
    <property type="term" value="P:regulation of translational fidelity"/>
    <property type="evidence" value="ECO:0007669"/>
    <property type="project" value="TreeGrafter"/>
</dbReference>
<dbReference type="SUPFAM" id="SSF55821">
    <property type="entry name" value="YrdC/RibB"/>
    <property type="match status" value="1"/>
</dbReference>
<dbReference type="GO" id="GO:0061710">
    <property type="term" value="F:L-threonylcarbamoyladenylate synthase"/>
    <property type="evidence" value="ECO:0007669"/>
    <property type="project" value="UniProtKB-EC"/>
</dbReference>
<evidence type="ECO:0000256" key="9">
    <source>
        <dbReference type="ARBA" id="ARBA00022840"/>
    </source>
</evidence>
<dbReference type="PROSITE" id="PS51163">
    <property type="entry name" value="YRDC"/>
    <property type="match status" value="1"/>
</dbReference>
<dbReference type="GO" id="GO:0008033">
    <property type="term" value="P:tRNA processing"/>
    <property type="evidence" value="ECO:0007669"/>
    <property type="project" value="UniProtKB-KW"/>
</dbReference>
<dbReference type="GO" id="GO:0005737">
    <property type="term" value="C:cytoplasm"/>
    <property type="evidence" value="ECO:0007669"/>
    <property type="project" value="UniProtKB-SubCell"/>
</dbReference>
<evidence type="ECO:0000256" key="8">
    <source>
        <dbReference type="ARBA" id="ARBA00022741"/>
    </source>
</evidence>
<evidence type="ECO:0000256" key="10">
    <source>
        <dbReference type="ARBA" id="ARBA00029774"/>
    </source>
</evidence>
<evidence type="ECO:0000256" key="12">
    <source>
        <dbReference type="SAM" id="MobiDB-lite"/>
    </source>
</evidence>
<dbReference type="PANTHER" id="PTHR17490:SF16">
    <property type="entry name" value="THREONYLCARBAMOYL-AMP SYNTHASE"/>
    <property type="match status" value="1"/>
</dbReference>
<dbReference type="InterPro" id="IPR050156">
    <property type="entry name" value="TC-AMP_synthase_SUA5"/>
</dbReference>
<comment type="caution">
    <text evidence="14">The sequence shown here is derived from an EMBL/GenBank/DDBJ whole genome shotgun (WGS) entry which is preliminary data.</text>
</comment>
<keyword evidence="8" id="KW-0547">Nucleotide-binding</keyword>
<keyword evidence="9" id="KW-0067">ATP-binding</keyword>
<gene>
    <name evidence="14" type="primary">ywlC</name>
    <name evidence="14" type="ORF">BFL37_03035</name>
</gene>
<evidence type="ECO:0000313" key="15">
    <source>
        <dbReference type="Proteomes" id="UP000195101"/>
    </source>
</evidence>
<dbReference type="OrthoDB" id="9814580at2"/>
<evidence type="ECO:0000256" key="11">
    <source>
        <dbReference type="ARBA" id="ARBA00048366"/>
    </source>
</evidence>
<dbReference type="InterPro" id="IPR017945">
    <property type="entry name" value="DHBP_synth_RibB-like_a/b_dom"/>
</dbReference>
<dbReference type="Gene3D" id="3.90.870.10">
    <property type="entry name" value="DHBP synthase"/>
    <property type="match status" value="1"/>
</dbReference>
<dbReference type="NCBIfam" id="TIGR00057">
    <property type="entry name" value="L-threonylcarbamoyladenylate synthase"/>
    <property type="match status" value="1"/>
</dbReference>
<dbReference type="PANTHER" id="PTHR17490">
    <property type="entry name" value="SUA5"/>
    <property type="match status" value="1"/>
</dbReference>
<dbReference type="Proteomes" id="UP000195101">
    <property type="component" value="Unassembled WGS sequence"/>
</dbReference>
<feature type="region of interest" description="Disordered" evidence="12">
    <location>
        <begin position="225"/>
        <end position="320"/>
    </location>
</feature>